<dbReference type="AlphaFoldDB" id="A0A191UHW8"/>
<dbReference type="OrthoDB" id="9794557at2"/>
<keyword evidence="1" id="KW-1133">Transmembrane helix</keyword>
<feature type="transmembrane region" description="Helical" evidence="1">
    <location>
        <begin position="7"/>
        <end position="27"/>
    </location>
</feature>
<accession>A0A191UHW8</accession>
<reference evidence="3" key="1">
    <citation type="submission" date="2016-05" db="EMBL/GenBank/DDBJ databases">
        <title>Polynucleobacter sp. QLW-P1FAT50C-4 genome.</title>
        <authorList>
            <person name="Hahn M.W."/>
        </authorList>
    </citation>
    <scope>NUCLEOTIDE SEQUENCE [LARGE SCALE GENOMIC DNA]</scope>
    <source>
        <strain evidence="3">QLW-P1FAT50C-4</strain>
    </source>
</reference>
<evidence type="ECO:0008006" key="4">
    <source>
        <dbReference type="Google" id="ProtNLM"/>
    </source>
</evidence>
<organism evidence="2 3">
    <name type="scientific">Polynucleobacter wuianus</name>
    <dbReference type="NCBI Taxonomy" id="1743168"/>
    <lineage>
        <taxon>Bacteria</taxon>
        <taxon>Pseudomonadati</taxon>
        <taxon>Pseudomonadota</taxon>
        <taxon>Betaproteobacteria</taxon>
        <taxon>Burkholderiales</taxon>
        <taxon>Burkholderiaceae</taxon>
        <taxon>Polynucleobacter</taxon>
    </lineage>
</organism>
<sequence>MNRFTKWLLSLVLIGFVGISAYTWLMLTWSYGSGERAGYVQKFSKRGYICKTWEGELAMVSMPGTMSEKFLFTVRDDAVAQKINANLGKKVALKYDQHIGLPTTCFGDTEYFVSGIEVLDE</sequence>
<dbReference type="Proteomes" id="UP000078463">
    <property type="component" value="Chromosome"/>
</dbReference>
<keyword evidence="1" id="KW-0472">Membrane</keyword>
<proteinExistence type="predicted"/>
<evidence type="ECO:0000313" key="2">
    <source>
        <dbReference type="EMBL" id="ANJ00598.1"/>
    </source>
</evidence>
<dbReference type="EMBL" id="CP015922">
    <property type="protein sequence ID" value="ANJ00598.1"/>
    <property type="molecule type" value="Genomic_DNA"/>
</dbReference>
<dbReference type="RefSeq" id="WP_068949591.1">
    <property type="nucleotide sequence ID" value="NZ_CP015922.1"/>
</dbReference>
<dbReference type="KEGG" id="pwu:A8O14_11245"/>
<dbReference type="STRING" id="1743168.A8O14_11245"/>
<protein>
    <recommendedName>
        <fullName evidence="4">6-phosphogluconate dehydrogenase</fullName>
    </recommendedName>
</protein>
<keyword evidence="1" id="KW-0812">Transmembrane</keyword>
<name>A0A191UHW8_9BURK</name>
<evidence type="ECO:0000313" key="3">
    <source>
        <dbReference type="Proteomes" id="UP000078463"/>
    </source>
</evidence>
<gene>
    <name evidence="2" type="ORF">A8O14_11245</name>
</gene>
<keyword evidence="3" id="KW-1185">Reference proteome</keyword>
<evidence type="ECO:0000256" key="1">
    <source>
        <dbReference type="SAM" id="Phobius"/>
    </source>
</evidence>